<proteinExistence type="predicted"/>
<evidence type="ECO:0000313" key="2">
    <source>
        <dbReference type="Proteomes" id="UP001055811"/>
    </source>
</evidence>
<dbReference type="Proteomes" id="UP001055811">
    <property type="component" value="Linkage Group LG02"/>
</dbReference>
<name>A0ACB9GFN7_CICIN</name>
<reference evidence="1 2" key="2">
    <citation type="journal article" date="2022" name="Mol. Ecol. Resour.">
        <title>The genomes of chicory, endive, great burdock and yacon provide insights into Asteraceae paleo-polyploidization history and plant inulin production.</title>
        <authorList>
            <person name="Fan W."/>
            <person name="Wang S."/>
            <person name="Wang H."/>
            <person name="Wang A."/>
            <person name="Jiang F."/>
            <person name="Liu H."/>
            <person name="Zhao H."/>
            <person name="Xu D."/>
            <person name="Zhang Y."/>
        </authorList>
    </citation>
    <scope>NUCLEOTIDE SEQUENCE [LARGE SCALE GENOMIC DNA]</scope>
    <source>
        <strain evidence="2">cv. Punajuju</strain>
        <tissue evidence="1">Leaves</tissue>
    </source>
</reference>
<reference evidence="2" key="1">
    <citation type="journal article" date="2022" name="Mol. Ecol. Resour.">
        <title>The genomes of chicory, endive, great burdock and yacon provide insights into Asteraceae palaeo-polyploidization history and plant inulin production.</title>
        <authorList>
            <person name="Fan W."/>
            <person name="Wang S."/>
            <person name="Wang H."/>
            <person name="Wang A."/>
            <person name="Jiang F."/>
            <person name="Liu H."/>
            <person name="Zhao H."/>
            <person name="Xu D."/>
            <person name="Zhang Y."/>
        </authorList>
    </citation>
    <scope>NUCLEOTIDE SEQUENCE [LARGE SCALE GENOMIC DNA]</scope>
    <source>
        <strain evidence="2">cv. Punajuju</strain>
    </source>
</reference>
<evidence type="ECO:0000313" key="1">
    <source>
        <dbReference type="EMBL" id="KAI3781835.1"/>
    </source>
</evidence>
<dbReference type="EMBL" id="CM042010">
    <property type="protein sequence ID" value="KAI3781835.1"/>
    <property type="molecule type" value="Genomic_DNA"/>
</dbReference>
<accession>A0ACB9GFN7</accession>
<keyword evidence="2" id="KW-1185">Reference proteome</keyword>
<sequence length="476" mass="54212">MDEVENDKYQVLESLKGKDHLKVKQRPNSDMEQMKERFARLLLGEDMSGRGNGVSSALALSNAITNLAASVFGKQNKLAPMPDHLKKKWRKEIDWLVSVTDNIVEFVPSQQEGKDGLNMEIMVTQQRRDLLMNIPAIKKLDAMLIDCLDKFKDEKEFWYVDKNADESEKGVQRLDRWWLPSVKVPSRGLSYETRKWMQHQKECCNQVLKASMAINAQVISEMEIPETYIDTLPKNGKSSLGDSIYKSITDEFFDPGEFLSSMDMSSDKNVMDLKNKLEASIVIWKRKMNHKDLKSSWSSSISSERRELFEERAETILLLLKQRFPGLPQSSLDISKIEFNKDIGHAVLESYSRVLESLASTVMNSIEDVLYADEVVRNPELEMIKEQSMDLVAGSPRSVRGLGELKEWTPVHSPRGKPTSMTLFDSMGWGLDQGKMEMNGSSSPDLSKPVKILTKAKMSYIEKLEAYGLRSPTARH</sequence>
<comment type="caution">
    <text evidence="1">The sequence shown here is derived from an EMBL/GenBank/DDBJ whole genome shotgun (WGS) entry which is preliminary data.</text>
</comment>
<organism evidence="1 2">
    <name type="scientific">Cichorium intybus</name>
    <name type="common">Chicory</name>
    <dbReference type="NCBI Taxonomy" id="13427"/>
    <lineage>
        <taxon>Eukaryota</taxon>
        <taxon>Viridiplantae</taxon>
        <taxon>Streptophyta</taxon>
        <taxon>Embryophyta</taxon>
        <taxon>Tracheophyta</taxon>
        <taxon>Spermatophyta</taxon>
        <taxon>Magnoliopsida</taxon>
        <taxon>eudicotyledons</taxon>
        <taxon>Gunneridae</taxon>
        <taxon>Pentapetalae</taxon>
        <taxon>asterids</taxon>
        <taxon>campanulids</taxon>
        <taxon>Asterales</taxon>
        <taxon>Asteraceae</taxon>
        <taxon>Cichorioideae</taxon>
        <taxon>Cichorieae</taxon>
        <taxon>Cichoriinae</taxon>
        <taxon>Cichorium</taxon>
    </lineage>
</organism>
<protein>
    <submittedName>
        <fullName evidence="1">Uncharacterized protein</fullName>
    </submittedName>
</protein>
<gene>
    <name evidence="1" type="ORF">L2E82_11861</name>
</gene>